<feature type="compositionally biased region" description="Acidic residues" evidence="1">
    <location>
        <begin position="211"/>
        <end position="226"/>
    </location>
</feature>
<evidence type="ECO:0000313" key="3">
    <source>
        <dbReference type="Proteomes" id="UP001597263"/>
    </source>
</evidence>
<keyword evidence="3" id="KW-1185">Reference proteome</keyword>
<dbReference type="Proteomes" id="UP001597263">
    <property type="component" value="Unassembled WGS sequence"/>
</dbReference>
<protein>
    <recommendedName>
        <fullName evidence="4">Terminase small subunit</fullName>
    </recommendedName>
</protein>
<reference evidence="3" key="1">
    <citation type="journal article" date="2019" name="Int. J. Syst. Evol. Microbiol.">
        <title>The Global Catalogue of Microorganisms (GCM) 10K type strain sequencing project: providing services to taxonomists for standard genome sequencing and annotation.</title>
        <authorList>
            <consortium name="The Broad Institute Genomics Platform"/>
            <consortium name="The Broad Institute Genome Sequencing Center for Infectious Disease"/>
            <person name="Wu L."/>
            <person name="Ma J."/>
        </authorList>
    </citation>
    <scope>NUCLEOTIDE SEQUENCE [LARGE SCALE GENOMIC DNA]</scope>
    <source>
        <strain evidence="3">CCUG 49584</strain>
    </source>
</reference>
<sequence length="226" mass="24954">MSDIHADQTMSKGEFAKLINVSAGRISQYIASGQIGPDALQGEGRSARIVVDRAKRQLNGRLDVAQRVGMNGLTTRIAVSPNAQPSDVPLLQQTEKRLPETFQSQSDLVADQIAREKLDQAKIQTARAKREEALASGRFILADEARSEITRAVAMAYRVMEGGLADMATHLAGQFELPQRDILHHLQQAYRKVRERAAQGFAEQQAAEPQTQDDPDIIDDEDHNDD</sequence>
<gene>
    <name evidence="2" type="ORF">ACFQ35_06445</name>
</gene>
<evidence type="ECO:0000313" key="2">
    <source>
        <dbReference type="EMBL" id="MFD1226789.1"/>
    </source>
</evidence>
<feature type="compositionally biased region" description="Low complexity" evidence="1">
    <location>
        <begin position="198"/>
        <end position="208"/>
    </location>
</feature>
<comment type="caution">
    <text evidence="2">The sequence shown here is derived from an EMBL/GenBank/DDBJ whole genome shotgun (WGS) entry which is preliminary data.</text>
</comment>
<dbReference type="EMBL" id="JBHTMA010000033">
    <property type="protein sequence ID" value="MFD1226789.1"/>
    <property type="molecule type" value="Genomic_DNA"/>
</dbReference>
<evidence type="ECO:0008006" key="4">
    <source>
        <dbReference type="Google" id="ProtNLM"/>
    </source>
</evidence>
<proteinExistence type="predicted"/>
<name>A0ABW3V493_9HYPH</name>
<organism evidence="2 3">
    <name type="scientific">Pseudochrobactrum kiredjianiae</name>
    <dbReference type="NCBI Taxonomy" id="386305"/>
    <lineage>
        <taxon>Bacteria</taxon>
        <taxon>Pseudomonadati</taxon>
        <taxon>Pseudomonadota</taxon>
        <taxon>Alphaproteobacteria</taxon>
        <taxon>Hyphomicrobiales</taxon>
        <taxon>Brucellaceae</taxon>
        <taxon>Pseudochrobactrum</taxon>
    </lineage>
</organism>
<evidence type="ECO:0000256" key="1">
    <source>
        <dbReference type="SAM" id="MobiDB-lite"/>
    </source>
</evidence>
<feature type="region of interest" description="Disordered" evidence="1">
    <location>
        <begin position="194"/>
        <end position="226"/>
    </location>
</feature>
<dbReference type="RefSeq" id="WP_289387474.1">
    <property type="nucleotide sequence ID" value="NZ_JAUCBM010000005.1"/>
</dbReference>
<accession>A0ABW3V493</accession>